<name>A0AB34JDV0_PRYPA</name>
<proteinExistence type="predicted"/>
<gene>
    <name evidence="1" type="ORF">AB1Y20_003190</name>
</gene>
<sequence length="126" mass="13801">MDCQVDVTGISAEAGLVESTASASGIESSHAKPEVVREYLSSLARATEASGVPFLSHFDVATTFGTGAFYRMVLVHLNQHHCSKLRAAGERKHCFALKKVKKHDIVQQKQARPTTRHLAITRRTLT</sequence>
<dbReference type="Gene3D" id="3.30.200.20">
    <property type="entry name" value="Phosphorylase Kinase, domain 1"/>
    <property type="match status" value="1"/>
</dbReference>
<evidence type="ECO:0000313" key="2">
    <source>
        <dbReference type="Proteomes" id="UP001515480"/>
    </source>
</evidence>
<evidence type="ECO:0000313" key="1">
    <source>
        <dbReference type="EMBL" id="KAL1518917.1"/>
    </source>
</evidence>
<keyword evidence="2" id="KW-1185">Reference proteome</keyword>
<protein>
    <submittedName>
        <fullName evidence="1">Uncharacterized protein</fullName>
    </submittedName>
</protein>
<reference evidence="1 2" key="1">
    <citation type="journal article" date="2024" name="Science">
        <title>Giant polyketide synthase enzymes in the biosynthesis of giant marine polyether toxins.</title>
        <authorList>
            <person name="Fallon T.R."/>
            <person name="Shende V.V."/>
            <person name="Wierzbicki I.H."/>
            <person name="Pendleton A.L."/>
            <person name="Watervoot N.F."/>
            <person name="Auber R.P."/>
            <person name="Gonzalez D.J."/>
            <person name="Wisecaver J.H."/>
            <person name="Moore B.S."/>
        </authorList>
    </citation>
    <scope>NUCLEOTIDE SEQUENCE [LARGE SCALE GENOMIC DNA]</scope>
    <source>
        <strain evidence="1 2">12B1</strain>
    </source>
</reference>
<dbReference type="AlphaFoldDB" id="A0AB34JDV0"/>
<accession>A0AB34JDV0</accession>
<comment type="caution">
    <text evidence="1">The sequence shown here is derived from an EMBL/GenBank/DDBJ whole genome shotgun (WGS) entry which is preliminary data.</text>
</comment>
<organism evidence="1 2">
    <name type="scientific">Prymnesium parvum</name>
    <name type="common">Toxic golden alga</name>
    <dbReference type="NCBI Taxonomy" id="97485"/>
    <lineage>
        <taxon>Eukaryota</taxon>
        <taxon>Haptista</taxon>
        <taxon>Haptophyta</taxon>
        <taxon>Prymnesiophyceae</taxon>
        <taxon>Prymnesiales</taxon>
        <taxon>Prymnesiaceae</taxon>
        <taxon>Prymnesium</taxon>
    </lineage>
</organism>
<dbReference type="EMBL" id="JBGBPQ010000010">
    <property type="protein sequence ID" value="KAL1518917.1"/>
    <property type="molecule type" value="Genomic_DNA"/>
</dbReference>
<dbReference type="Proteomes" id="UP001515480">
    <property type="component" value="Unassembled WGS sequence"/>
</dbReference>